<evidence type="ECO:0000313" key="3">
    <source>
        <dbReference type="Proteomes" id="UP000293671"/>
    </source>
</evidence>
<sequence>MKPFSFSTVAHGATTLLALSASLASGAALAQSSGEFSLQALSSQPCEQMIAKLNTGLERKDPQALYSAGVIYEEGACVARDPAKAAHMMRGALDAGSLEAAASLALLTGLGDGVPQDYAAAGALLAKAGLKLGNETVVAGPDADYTRGYAYTWLRVAQRELRYPQELRATGTRGNAELDFEPRSGKWKTGTFRKTSNTEDIAVGSRIDRSRGAATAAIEEAAQAANAKVPAPDRNRVAPGSFSAKFTLAPAADDAQPGIGVIPIIGNVPRGRYGTGG</sequence>
<accession>A0A4Q7V4I6</accession>
<dbReference type="AlphaFoldDB" id="A0A4Q7V4I6"/>
<comment type="caution">
    <text evidence="2">The sequence shown here is derived from an EMBL/GenBank/DDBJ whole genome shotgun (WGS) entry which is preliminary data.</text>
</comment>
<gene>
    <name evidence="2" type="ORF">EV670_3686</name>
</gene>
<keyword evidence="1" id="KW-0732">Signal</keyword>
<protein>
    <recommendedName>
        <fullName evidence="4">Sel1 repeat-containing protein</fullName>
    </recommendedName>
</protein>
<feature type="signal peptide" evidence="1">
    <location>
        <begin position="1"/>
        <end position="30"/>
    </location>
</feature>
<proteinExistence type="predicted"/>
<dbReference type="Gene3D" id="1.25.40.10">
    <property type="entry name" value="Tetratricopeptide repeat domain"/>
    <property type="match status" value="1"/>
</dbReference>
<dbReference type="SUPFAM" id="SSF81901">
    <property type="entry name" value="HCP-like"/>
    <property type="match status" value="1"/>
</dbReference>
<dbReference type="InterPro" id="IPR011990">
    <property type="entry name" value="TPR-like_helical_dom_sf"/>
</dbReference>
<feature type="chain" id="PRO_5020470582" description="Sel1 repeat-containing protein" evidence="1">
    <location>
        <begin position="31"/>
        <end position="277"/>
    </location>
</feature>
<name>A0A4Q7V4I6_9BURK</name>
<reference evidence="2 3" key="1">
    <citation type="submission" date="2019-02" db="EMBL/GenBank/DDBJ databases">
        <title>Genomic Encyclopedia of Type Strains, Phase IV (KMG-IV): sequencing the most valuable type-strain genomes for metagenomic binning, comparative biology and taxonomic classification.</title>
        <authorList>
            <person name="Goeker M."/>
        </authorList>
    </citation>
    <scope>NUCLEOTIDE SEQUENCE [LARGE SCALE GENOMIC DNA]</scope>
    <source>
        <strain evidence="2 3">DSM 19570</strain>
    </source>
</reference>
<dbReference type="InterPro" id="IPR006597">
    <property type="entry name" value="Sel1-like"/>
</dbReference>
<keyword evidence="3" id="KW-1185">Reference proteome</keyword>
<evidence type="ECO:0000256" key="1">
    <source>
        <dbReference type="SAM" id="SignalP"/>
    </source>
</evidence>
<dbReference type="RefSeq" id="WP_130434909.1">
    <property type="nucleotide sequence ID" value="NZ_SHKP01000011.1"/>
</dbReference>
<dbReference type="Proteomes" id="UP000293671">
    <property type="component" value="Unassembled WGS sequence"/>
</dbReference>
<dbReference type="SMART" id="SM00671">
    <property type="entry name" value="SEL1"/>
    <property type="match status" value="2"/>
</dbReference>
<evidence type="ECO:0008006" key="4">
    <source>
        <dbReference type="Google" id="ProtNLM"/>
    </source>
</evidence>
<dbReference type="EMBL" id="SHKP01000011">
    <property type="protein sequence ID" value="RZT91416.1"/>
    <property type="molecule type" value="Genomic_DNA"/>
</dbReference>
<evidence type="ECO:0000313" key="2">
    <source>
        <dbReference type="EMBL" id="RZT91416.1"/>
    </source>
</evidence>
<organism evidence="2 3">
    <name type="scientific">Rivibacter subsaxonicus</name>
    <dbReference type="NCBI Taxonomy" id="457575"/>
    <lineage>
        <taxon>Bacteria</taxon>
        <taxon>Pseudomonadati</taxon>
        <taxon>Pseudomonadota</taxon>
        <taxon>Betaproteobacteria</taxon>
        <taxon>Burkholderiales</taxon>
        <taxon>Rivibacter</taxon>
    </lineage>
</organism>